<comment type="function">
    <text evidence="4">Catalyzes the reduction of 1-pyrroline-5-carboxylate (PCA) to L-proline.</text>
</comment>
<organism evidence="9">
    <name type="scientific">uncultured delta proteobacterium</name>
    <dbReference type="NCBI Taxonomy" id="34034"/>
    <lineage>
        <taxon>Bacteria</taxon>
        <taxon>Deltaproteobacteria</taxon>
        <taxon>environmental samples</taxon>
    </lineage>
</organism>
<dbReference type="Gene3D" id="3.40.50.720">
    <property type="entry name" value="NAD(P)-binding Rossmann-like Domain"/>
    <property type="match status" value="1"/>
</dbReference>
<comment type="catalytic activity">
    <reaction evidence="4">
        <text>L-proline + NAD(+) = (S)-1-pyrroline-5-carboxylate + NADH + 2 H(+)</text>
        <dbReference type="Rhea" id="RHEA:14105"/>
        <dbReference type="ChEBI" id="CHEBI:15378"/>
        <dbReference type="ChEBI" id="CHEBI:17388"/>
        <dbReference type="ChEBI" id="CHEBI:57540"/>
        <dbReference type="ChEBI" id="CHEBI:57945"/>
        <dbReference type="ChEBI" id="CHEBI:60039"/>
        <dbReference type="EC" id="1.5.1.2"/>
    </reaction>
</comment>
<dbReference type="InterPro" id="IPR008927">
    <property type="entry name" value="6-PGluconate_DH-like_C_sf"/>
</dbReference>
<evidence type="ECO:0000256" key="1">
    <source>
        <dbReference type="ARBA" id="ARBA00005525"/>
    </source>
</evidence>
<comment type="similarity">
    <text evidence="1 4">Belongs to the pyrroline-5-carboxylate reductase family.</text>
</comment>
<feature type="domain" description="Pyrroline-5-carboxylate reductase dimerisation" evidence="8">
    <location>
        <begin position="163"/>
        <end position="267"/>
    </location>
</feature>
<feature type="binding site" evidence="6">
    <location>
        <begin position="70"/>
        <end position="73"/>
    </location>
    <ligand>
        <name>NADP(+)</name>
        <dbReference type="ChEBI" id="CHEBI:58349"/>
    </ligand>
</feature>
<sequence>MAQCTLGFIGCGNMGGAIAHGVLASAALRNIGVAAYDITDAPKEKLEAAGGKWFSDPAALAAACDLVLLAVKPYQVQATIKAILPSLTKDKTLLSIAAGQPLSALRAALNGTCAAVQVMPNTPALIGEGVFGLCLDDPALDPERKDLVRGMFEALGDVFVLPEDRMNGLMAVTGAGPAYVYDMMDAVMEAAVTLGITRPDATAMVAALFRGAARMVEETGLHPAVLHSQVTSPKGSTIAGTNHLARTGVRGHIIDAVLAAAARGKEMERE</sequence>
<dbReference type="GO" id="GO:0005737">
    <property type="term" value="C:cytoplasm"/>
    <property type="evidence" value="ECO:0007669"/>
    <property type="project" value="UniProtKB-SubCell"/>
</dbReference>
<evidence type="ECO:0000259" key="7">
    <source>
        <dbReference type="Pfam" id="PF03807"/>
    </source>
</evidence>
<feature type="binding site" evidence="6">
    <location>
        <begin position="9"/>
        <end position="14"/>
    </location>
    <ligand>
        <name>NADP(+)</name>
        <dbReference type="ChEBI" id="CHEBI:58349"/>
    </ligand>
</feature>
<dbReference type="InterPro" id="IPR029036">
    <property type="entry name" value="P5CR_dimer"/>
</dbReference>
<dbReference type="SUPFAM" id="SSF48179">
    <property type="entry name" value="6-phosphogluconate dehydrogenase C-terminal domain-like"/>
    <property type="match status" value="1"/>
</dbReference>
<comment type="subcellular location">
    <subcellularLocation>
        <location evidence="4">Cytoplasm</location>
    </subcellularLocation>
</comment>
<evidence type="ECO:0000256" key="3">
    <source>
        <dbReference type="ARBA" id="ARBA00023002"/>
    </source>
</evidence>
<dbReference type="HAMAP" id="MF_01925">
    <property type="entry name" value="P5C_reductase"/>
    <property type="match status" value="1"/>
</dbReference>
<dbReference type="InterPro" id="IPR000304">
    <property type="entry name" value="Pyrroline-COOH_reductase"/>
</dbReference>
<keyword evidence="3 4" id="KW-0560">Oxidoreductase</keyword>
<evidence type="ECO:0000256" key="5">
    <source>
        <dbReference type="NCBIfam" id="TIGR00112"/>
    </source>
</evidence>
<dbReference type="Pfam" id="PF03807">
    <property type="entry name" value="F420_oxidored"/>
    <property type="match status" value="1"/>
</dbReference>
<feature type="domain" description="Pyrroline-5-carboxylate reductase catalytic N-terminal" evidence="7">
    <location>
        <begin position="6"/>
        <end position="99"/>
    </location>
</feature>
<keyword evidence="4" id="KW-0641">Proline biosynthesis</keyword>
<reference evidence="9" key="1">
    <citation type="submission" date="2016-04" db="EMBL/GenBank/DDBJ databases">
        <authorList>
            <person name="Evans L.H."/>
            <person name="Alamgir A."/>
            <person name="Owens N."/>
            <person name="Weber N.D."/>
            <person name="Virtaneva K."/>
            <person name="Barbian K."/>
            <person name="Babar A."/>
            <person name="Rosenke K."/>
        </authorList>
    </citation>
    <scope>NUCLEOTIDE SEQUENCE</scope>
    <source>
        <strain evidence="9">86</strain>
    </source>
</reference>
<dbReference type="Pfam" id="PF14748">
    <property type="entry name" value="P5CR_dimer"/>
    <property type="match status" value="1"/>
</dbReference>
<evidence type="ECO:0000259" key="8">
    <source>
        <dbReference type="Pfam" id="PF14748"/>
    </source>
</evidence>
<protein>
    <recommendedName>
        <fullName evidence="4 5">Pyrroline-5-carboxylate reductase</fullName>
        <shortName evidence="4">P5C reductase</shortName>
        <shortName evidence="4">P5CR</shortName>
        <ecNumber evidence="4 5">1.5.1.2</ecNumber>
    </recommendedName>
    <alternativeName>
        <fullName evidence="4">PCA reductase</fullName>
    </alternativeName>
</protein>
<dbReference type="UniPathway" id="UPA00098">
    <property type="reaction ID" value="UER00361"/>
</dbReference>
<dbReference type="GO" id="GO:0004735">
    <property type="term" value="F:pyrroline-5-carboxylate reductase activity"/>
    <property type="evidence" value="ECO:0007669"/>
    <property type="project" value="UniProtKB-UniRule"/>
</dbReference>
<dbReference type="EC" id="1.5.1.2" evidence="4 5"/>
<dbReference type="AlphaFoldDB" id="A0A212J975"/>
<gene>
    <name evidence="4" type="primary">proC</name>
    <name evidence="9" type="ORF">KL86DPRO_10967</name>
</gene>
<dbReference type="InterPro" id="IPR028939">
    <property type="entry name" value="P5C_Rdtase_cat_N"/>
</dbReference>
<comment type="catalytic activity">
    <reaction evidence="4">
        <text>L-proline + NADP(+) = (S)-1-pyrroline-5-carboxylate + NADPH + 2 H(+)</text>
        <dbReference type="Rhea" id="RHEA:14109"/>
        <dbReference type="ChEBI" id="CHEBI:15378"/>
        <dbReference type="ChEBI" id="CHEBI:17388"/>
        <dbReference type="ChEBI" id="CHEBI:57783"/>
        <dbReference type="ChEBI" id="CHEBI:58349"/>
        <dbReference type="ChEBI" id="CHEBI:60039"/>
        <dbReference type="EC" id="1.5.1.2"/>
    </reaction>
</comment>
<dbReference type="FunFam" id="1.10.3730.10:FF:000001">
    <property type="entry name" value="Pyrroline-5-carboxylate reductase"/>
    <property type="match status" value="1"/>
</dbReference>
<dbReference type="NCBIfam" id="TIGR00112">
    <property type="entry name" value="proC"/>
    <property type="match status" value="1"/>
</dbReference>
<dbReference type="Gene3D" id="1.10.3730.10">
    <property type="entry name" value="ProC C-terminal domain-like"/>
    <property type="match status" value="1"/>
</dbReference>
<dbReference type="PIRSF" id="PIRSF000193">
    <property type="entry name" value="Pyrrol-5-carb_rd"/>
    <property type="match status" value="1"/>
</dbReference>
<keyword evidence="2 4" id="KW-0521">NADP</keyword>
<accession>A0A212J975</accession>
<comment type="pathway">
    <text evidence="4">Amino-acid biosynthesis; L-proline biosynthesis; L-proline from L-glutamate 5-semialdehyde: step 1/1.</text>
</comment>
<evidence type="ECO:0000256" key="6">
    <source>
        <dbReference type="PIRSR" id="PIRSR000193-1"/>
    </source>
</evidence>
<dbReference type="InterPro" id="IPR036291">
    <property type="entry name" value="NAD(P)-bd_dom_sf"/>
</dbReference>
<dbReference type="PANTHER" id="PTHR11645">
    <property type="entry name" value="PYRROLINE-5-CARBOXYLATE REDUCTASE"/>
    <property type="match status" value="1"/>
</dbReference>
<dbReference type="PANTHER" id="PTHR11645:SF0">
    <property type="entry name" value="PYRROLINE-5-CARBOXYLATE REDUCTASE 3"/>
    <property type="match status" value="1"/>
</dbReference>
<evidence type="ECO:0000256" key="4">
    <source>
        <dbReference type="HAMAP-Rule" id="MF_01925"/>
    </source>
</evidence>
<dbReference type="EMBL" id="FLUQ01000001">
    <property type="protein sequence ID" value="SBV95990.1"/>
    <property type="molecule type" value="Genomic_DNA"/>
</dbReference>
<proteinExistence type="inferred from homology"/>
<dbReference type="GO" id="GO:0055129">
    <property type="term" value="P:L-proline biosynthetic process"/>
    <property type="evidence" value="ECO:0007669"/>
    <property type="project" value="UniProtKB-UniRule"/>
</dbReference>
<evidence type="ECO:0000256" key="2">
    <source>
        <dbReference type="ARBA" id="ARBA00022857"/>
    </source>
</evidence>
<evidence type="ECO:0000313" key="9">
    <source>
        <dbReference type="EMBL" id="SBV95990.1"/>
    </source>
</evidence>
<keyword evidence="4" id="KW-0963">Cytoplasm</keyword>
<name>A0A212J975_9DELT</name>
<keyword evidence="4" id="KW-0028">Amino-acid biosynthesis</keyword>
<dbReference type="SUPFAM" id="SSF51735">
    <property type="entry name" value="NAD(P)-binding Rossmann-fold domains"/>
    <property type="match status" value="1"/>
</dbReference>